<evidence type="ECO:0000313" key="3">
    <source>
        <dbReference type="EMBL" id="MBC5841778.1"/>
    </source>
</evidence>
<evidence type="ECO:0008006" key="5">
    <source>
        <dbReference type="Google" id="ProtNLM"/>
    </source>
</evidence>
<evidence type="ECO:0000313" key="4">
    <source>
        <dbReference type="Proteomes" id="UP000629963"/>
    </source>
</evidence>
<name>A0ABR7J8Q9_9FLAO</name>
<dbReference type="Proteomes" id="UP000629963">
    <property type="component" value="Unassembled WGS sequence"/>
</dbReference>
<organism evidence="3 4">
    <name type="scientific">Flavobacterium kayseriense</name>
    <dbReference type="NCBI Taxonomy" id="2764714"/>
    <lineage>
        <taxon>Bacteria</taxon>
        <taxon>Pseudomonadati</taxon>
        <taxon>Bacteroidota</taxon>
        <taxon>Flavobacteriia</taxon>
        <taxon>Flavobacteriales</taxon>
        <taxon>Flavobacteriaceae</taxon>
        <taxon>Flavobacterium</taxon>
    </lineage>
</organism>
<comment type="caution">
    <text evidence="3">The sequence shown here is derived from an EMBL/GenBank/DDBJ whole genome shotgun (WGS) entry which is preliminary data.</text>
</comment>
<dbReference type="RefSeq" id="WP_187010279.1">
    <property type="nucleotide sequence ID" value="NZ_JACRUI010000003.1"/>
</dbReference>
<evidence type="ECO:0000256" key="2">
    <source>
        <dbReference type="SAM" id="SignalP"/>
    </source>
</evidence>
<evidence type="ECO:0000256" key="1">
    <source>
        <dbReference type="SAM" id="MobiDB-lite"/>
    </source>
</evidence>
<sequence>MKKIVSSLVLVAVLFSININAQEQEPKQKKKVRTEKSCSTQEKKSCGSDTKEQGKGKKDACCSSKKVEKKS</sequence>
<accession>A0ABR7J8Q9</accession>
<feature type="region of interest" description="Disordered" evidence="1">
    <location>
        <begin position="24"/>
        <end position="71"/>
    </location>
</feature>
<dbReference type="EMBL" id="JACRUJ010000003">
    <property type="protein sequence ID" value="MBC5841778.1"/>
    <property type="molecule type" value="Genomic_DNA"/>
</dbReference>
<proteinExistence type="predicted"/>
<feature type="signal peptide" evidence="2">
    <location>
        <begin position="1"/>
        <end position="21"/>
    </location>
</feature>
<keyword evidence="2" id="KW-0732">Signal</keyword>
<feature type="chain" id="PRO_5046068667" description="Secreted protein" evidence="2">
    <location>
        <begin position="22"/>
        <end position="71"/>
    </location>
</feature>
<protein>
    <recommendedName>
        <fullName evidence="5">Secreted protein</fullName>
    </recommendedName>
</protein>
<reference evidence="3 4" key="1">
    <citation type="submission" date="2020-08" db="EMBL/GenBank/DDBJ databases">
        <title>Description of novel Flavobacterium F-380 isolate.</title>
        <authorList>
            <person name="Saticioglu I.B."/>
            <person name="Duman M."/>
            <person name="Altun S."/>
        </authorList>
    </citation>
    <scope>NUCLEOTIDE SEQUENCE [LARGE SCALE GENOMIC DNA]</scope>
    <source>
        <strain evidence="3 4">F-380</strain>
    </source>
</reference>
<feature type="compositionally biased region" description="Basic and acidic residues" evidence="1">
    <location>
        <begin position="41"/>
        <end position="60"/>
    </location>
</feature>
<keyword evidence="4" id="KW-1185">Reference proteome</keyword>
<gene>
    <name evidence="3" type="ORF">H8R23_10205</name>
</gene>